<accession>A0ABQ6NC40</accession>
<feature type="compositionally biased region" description="Pro residues" evidence="4">
    <location>
        <begin position="180"/>
        <end position="191"/>
    </location>
</feature>
<evidence type="ECO:0000256" key="2">
    <source>
        <dbReference type="ARBA" id="ARBA00022737"/>
    </source>
</evidence>
<dbReference type="Gene3D" id="4.10.1130.20">
    <property type="match status" value="1"/>
</dbReference>
<proteinExistence type="predicted"/>
<reference evidence="6 7" key="1">
    <citation type="journal article" date="2023" name="Commun. Biol.">
        <title>Genome analysis of Parmales, the sister group of diatoms, reveals the evolutionary specialization of diatoms from phago-mixotrophs to photoautotrophs.</title>
        <authorList>
            <person name="Ban H."/>
            <person name="Sato S."/>
            <person name="Yoshikawa S."/>
            <person name="Yamada K."/>
            <person name="Nakamura Y."/>
            <person name="Ichinomiya M."/>
            <person name="Sato N."/>
            <person name="Blanc-Mathieu R."/>
            <person name="Endo H."/>
            <person name="Kuwata A."/>
            <person name="Ogata H."/>
        </authorList>
    </citation>
    <scope>NUCLEOTIDE SEQUENCE [LARGE SCALE GENOMIC DNA]</scope>
</reference>
<evidence type="ECO:0000256" key="4">
    <source>
        <dbReference type="SAM" id="MobiDB-lite"/>
    </source>
</evidence>
<comment type="caution">
    <text evidence="6">The sequence shown here is derived from an EMBL/GenBank/DDBJ whole genome shotgun (WGS) entry which is preliminary data.</text>
</comment>
<evidence type="ECO:0000313" key="6">
    <source>
        <dbReference type="EMBL" id="GMI56743.1"/>
    </source>
</evidence>
<name>A0ABQ6NC40_9STRA</name>
<organism evidence="6 7">
    <name type="scientific">Tetraparma gracilis</name>
    <dbReference type="NCBI Taxonomy" id="2962635"/>
    <lineage>
        <taxon>Eukaryota</taxon>
        <taxon>Sar</taxon>
        <taxon>Stramenopiles</taxon>
        <taxon>Ochrophyta</taxon>
        <taxon>Bolidophyceae</taxon>
        <taxon>Parmales</taxon>
        <taxon>Triparmaceae</taxon>
        <taxon>Tetraparma</taxon>
    </lineage>
</organism>
<feature type="domain" description="CHORD" evidence="5">
    <location>
        <begin position="271"/>
        <end position="312"/>
    </location>
</feature>
<protein>
    <recommendedName>
        <fullName evidence="5">CHORD domain-containing protein</fullName>
    </recommendedName>
</protein>
<keyword evidence="3" id="KW-0862">Zinc</keyword>
<evidence type="ECO:0000313" key="7">
    <source>
        <dbReference type="Proteomes" id="UP001165060"/>
    </source>
</evidence>
<dbReference type="PANTHER" id="PTHR46983:SF3">
    <property type="entry name" value="CHPADIPLOID STATE MAINTENANCE PROTEIN CHPA"/>
    <property type="match status" value="1"/>
</dbReference>
<gene>
    <name evidence="6" type="ORF">TeGR_g10649</name>
</gene>
<feature type="compositionally biased region" description="Basic and acidic residues" evidence="4">
    <location>
        <begin position="100"/>
        <end position="136"/>
    </location>
</feature>
<evidence type="ECO:0000259" key="5">
    <source>
        <dbReference type="Pfam" id="PF04968"/>
    </source>
</evidence>
<keyword evidence="1" id="KW-0479">Metal-binding</keyword>
<dbReference type="Pfam" id="PF04968">
    <property type="entry name" value="CHORD"/>
    <property type="match status" value="1"/>
</dbReference>
<sequence length="428" mass="44587">MFAAAGVSKIARFSALNASQKQQVAKSVAERARVSAASASSKATASASSKATASASSQATASASSKATASASSKATASASSEAAASASSEAAASASSEASSRRGDRDGQSERRLHKDYRNHNDSLARSYHRDKSRSEMGASERGASERGASERTPPAASTTFRDHSRESGELSPLTRQPSDPPPPPPPPSAVPASRFADNPLSRLADAAPSPPASLKRAASGEVAKDSKRSRDSDSEVARVVAENHATSLQILQFAGLASIAYFDPATPPACRHHKSPPVFHETAKWWSCCPHKKAYDWEGFQTIPGCEEGTCSNVKEAGAAGSGEFMGGCELRGDTGGGAELQDINSFNSQEGAKKKLAGIKEAFAESWCDLDEASWDQMVEGMKGAIEKEGPGAGGGGSVEERILKKLGAEIKKSMKAVIVEQMRL</sequence>
<evidence type="ECO:0000256" key="3">
    <source>
        <dbReference type="ARBA" id="ARBA00022833"/>
    </source>
</evidence>
<dbReference type="Proteomes" id="UP001165060">
    <property type="component" value="Unassembled WGS sequence"/>
</dbReference>
<feature type="compositionally biased region" description="Low complexity" evidence="4">
    <location>
        <begin position="34"/>
        <end position="99"/>
    </location>
</feature>
<evidence type="ECO:0000256" key="1">
    <source>
        <dbReference type="ARBA" id="ARBA00022723"/>
    </source>
</evidence>
<dbReference type="EMBL" id="BRYB01006403">
    <property type="protein sequence ID" value="GMI56743.1"/>
    <property type="molecule type" value="Genomic_DNA"/>
</dbReference>
<dbReference type="PANTHER" id="PTHR46983">
    <property type="entry name" value="CYSTEINE AND HISTIDINE-RICH DOMAIN-CONTAINING PROTEIN 1"/>
    <property type="match status" value="1"/>
</dbReference>
<dbReference type="InterPro" id="IPR007051">
    <property type="entry name" value="CHORD_dom"/>
</dbReference>
<keyword evidence="7" id="KW-1185">Reference proteome</keyword>
<feature type="compositionally biased region" description="Basic and acidic residues" evidence="4">
    <location>
        <begin position="224"/>
        <end position="237"/>
    </location>
</feature>
<dbReference type="InterPro" id="IPR039790">
    <property type="entry name" value="CHRD1"/>
</dbReference>
<keyword evidence="2" id="KW-0677">Repeat</keyword>
<feature type="region of interest" description="Disordered" evidence="4">
    <location>
        <begin position="16"/>
        <end position="237"/>
    </location>
</feature>